<gene>
    <name evidence="3" type="ORF">SAMN05421743_105234</name>
</gene>
<dbReference type="Pfam" id="PF13539">
    <property type="entry name" value="Peptidase_M15_4"/>
    <property type="match status" value="1"/>
</dbReference>
<evidence type="ECO:0000313" key="3">
    <source>
        <dbReference type="EMBL" id="SEA54404.1"/>
    </source>
</evidence>
<organism evidence="3 4">
    <name type="scientific">Thalassobacillus cyri</name>
    <dbReference type="NCBI Taxonomy" id="571932"/>
    <lineage>
        <taxon>Bacteria</taxon>
        <taxon>Bacillati</taxon>
        <taxon>Bacillota</taxon>
        <taxon>Bacilli</taxon>
        <taxon>Bacillales</taxon>
        <taxon>Bacillaceae</taxon>
        <taxon>Thalassobacillus</taxon>
    </lineage>
</organism>
<dbReference type="InterPro" id="IPR036365">
    <property type="entry name" value="PGBD-like_sf"/>
</dbReference>
<feature type="domain" description="Peptidoglycan binding-like" evidence="1">
    <location>
        <begin position="171"/>
        <end position="228"/>
    </location>
</feature>
<dbReference type="SUPFAM" id="SSF47090">
    <property type="entry name" value="PGBD-like"/>
    <property type="match status" value="2"/>
</dbReference>
<feature type="domain" description="Peptidoglycan binding-like" evidence="1">
    <location>
        <begin position="250"/>
        <end position="313"/>
    </location>
</feature>
<proteinExistence type="predicted"/>
<evidence type="ECO:0000313" key="4">
    <source>
        <dbReference type="Proteomes" id="UP000198584"/>
    </source>
</evidence>
<reference evidence="3 4" key="1">
    <citation type="submission" date="2016-10" db="EMBL/GenBank/DDBJ databases">
        <authorList>
            <person name="de Groot N.N."/>
        </authorList>
    </citation>
    <scope>NUCLEOTIDE SEQUENCE [LARGE SCALE GENOMIC DNA]</scope>
    <source>
        <strain evidence="3 4">CCM7597</strain>
    </source>
</reference>
<evidence type="ECO:0000259" key="1">
    <source>
        <dbReference type="Pfam" id="PF01471"/>
    </source>
</evidence>
<accession>A0A1H4C238</accession>
<dbReference type="Gene3D" id="3.30.1380.10">
    <property type="match status" value="1"/>
</dbReference>
<dbReference type="Proteomes" id="UP000198584">
    <property type="component" value="Unassembled WGS sequence"/>
</dbReference>
<keyword evidence="4" id="KW-1185">Reference proteome</keyword>
<dbReference type="SUPFAM" id="SSF55166">
    <property type="entry name" value="Hedgehog/DD-peptidase"/>
    <property type="match status" value="1"/>
</dbReference>
<dbReference type="Pfam" id="PF01471">
    <property type="entry name" value="PG_binding_1"/>
    <property type="match status" value="2"/>
</dbReference>
<dbReference type="STRING" id="571932.SAMN05421743_105234"/>
<dbReference type="Gene3D" id="1.10.101.10">
    <property type="entry name" value="PGBD-like superfamily/PGBD"/>
    <property type="match status" value="2"/>
</dbReference>
<evidence type="ECO:0000259" key="2">
    <source>
        <dbReference type="Pfam" id="PF13539"/>
    </source>
</evidence>
<protein>
    <submittedName>
        <fullName evidence="3">Peptidoglycan L-alanyl-D-glutamate endopeptidase CwlK</fullName>
    </submittedName>
</protein>
<sequence length="318" mass="35216">MTVSLKTLVNRSIRNMGEVHPVVKDRAVTMIERAYKKGILAQISDGLRTYAEQQALYDKGRTAPGNIVTYAQPGYSYHNFGLAVDFFLVSDDGKRALWTVNKDWKQVAAIGKEIGFEWGGDWSPFKDFPHLQLTGGLSLSDLRAGKKPIFAVQTSYSPPEDDGLLEKGENGTAIKRLQEQLLDMGYRLPKYGANGDFGAETETVVKAFQKDRGIKVDGIVGPVTRQELKEAAKPVLPDETYWVKTPLFCGNGVRAVQGALAANNPPFYPEKGARNNGIDGYYGPKTADAVERFQSYFNLKEDGIYGPNTRKKLLQVLK</sequence>
<dbReference type="InterPro" id="IPR036366">
    <property type="entry name" value="PGBDSf"/>
</dbReference>
<dbReference type="GO" id="GO:0008233">
    <property type="term" value="F:peptidase activity"/>
    <property type="evidence" value="ECO:0007669"/>
    <property type="project" value="InterPro"/>
</dbReference>
<dbReference type="AlphaFoldDB" id="A0A1H4C238"/>
<dbReference type="RefSeq" id="WP_281243000.1">
    <property type="nucleotide sequence ID" value="NZ_FNQR01000005.1"/>
</dbReference>
<feature type="domain" description="Peptidase M15C" evidence="2">
    <location>
        <begin position="73"/>
        <end position="132"/>
    </location>
</feature>
<dbReference type="InterPro" id="IPR009045">
    <property type="entry name" value="Zn_M74/Hedgehog-like"/>
</dbReference>
<dbReference type="InterPro" id="IPR039561">
    <property type="entry name" value="Peptidase_M15C"/>
</dbReference>
<dbReference type="EMBL" id="FNQR01000005">
    <property type="protein sequence ID" value="SEA54404.1"/>
    <property type="molecule type" value="Genomic_DNA"/>
</dbReference>
<dbReference type="InterPro" id="IPR002477">
    <property type="entry name" value="Peptidoglycan-bd-like"/>
</dbReference>
<dbReference type="CDD" id="cd14845">
    <property type="entry name" value="L-Ala-D-Glu_peptidase_like"/>
    <property type="match status" value="1"/>
</dbReference>
<name>A0A1H4C238_9BACI</name>